<dbReference type="InterPro" id="IPR036890">
    <property type="entry name" value="HATPase_C_sf"/>
</dbReference>
<protein>
    <recommendedName>
        <fullName evidence="2">histidine kinase</fullName>
        <ecNumber evidence="2">2.7.13.3</ecNumber>
    </recommendedName>
</protein>
<evidence type="ECO:0000256" key="4">
    <source>
        <dbReference type="ARBA" id="ARBA00022679"/>
    </source>
</evidence>
<dbReference type="GO" id="GO:0000155">
    <property type="term" value="F:phosphorelay sensor kinase activity"/>
    <property type="evidence" value="ECO:0007669"/>
    <property type="project" value="InterPro"/>
</dbReference>
<keyword evidence="7" id="KW-0175">Coiled coil</keyword>
<dbReference type="CDD" id="cd00082">
    <property type="entry name" value="HisKA"/>
    <property type="match status" value="2"/>
</dbReference>
<feature type="modified residue" description="4-aspartylphosphate" evidence="6">
    <location>
        <position position="58"/>
    </location>
</feature>
<dbReference type="InterPro" id="IPR001789">
    <property type="entry name" value="Sig_transdc_resp-reg_receiver"/>
</dbReference>
<dbReference type="SUPFAM" id="SSF52172">
    <property type="entry name" value="CheY-like"/>
    <property type="match status" value="2"/>
</dbReference>
<dbReference type="FunFam" id="3.30.565.10:FF:000010">
    <property type="entry name" value="Sensor histidine kinase RcsC"/>
    <property type="match status" value="2"/>
</dbReference>
<dbReference type="SUPFAM" id="SSF47384">
    <property type="entry name" value="Homodimeric domain of signal transducing histidine kinase"/>
    <property type="match status" value="2"/>
</dbReference>
<dbReference type="InterPro" id="IPR005467">
    <property type="entry name" value="His_kinase_dom"/>
</dbReference>
<dbReference type="SMART" id="SM00387">
    <property type="entry name" value="HATPase_c"/>
    <property type="match status" value="2"/>
</dbReference>
<dbReference type="PANTHER" id="PTHR43047">
    <property type="entry name" value="TWO-COMPONENT HISTIDINE PROTEIN KINASE"/>
    <property type="match status" value="1"/>
</dbReference>
<dbReference type="Pfam" id="PF00512">
    <property type="entry name" value="HisKA"/>
    <property type="match status" value="2"/>
</dbReference>
<accession>A0A8J7QAH6</accession>
<dbReference type="CDD" id="cd16922">
    <property type="entry name" value="HATPase_EvgS-ArcB-TorS-like"/>
    <property type="match status" value="2"/>
</dbReference>
<keyword evidence="4" id="KW-0808">Transferase</keyword>
<dbReference type="PROSITE" id="PS50110">
    <property type="entry name" value="RESPONSE_REGULATORY"/>
    <property type="match status" value="2"/>
</dbReference>
<reference evidence="10" key="1">
    <citation type="submission" date="2021-03" db="EMBL/GenBank/DDBJ databases">
        <authorList>
            <person name="Wang G."/>
        </authorList>
    </citation>
    <scope>NUCLEOTIDE SEQUENCE</scope>
    <source>
        <strain evidence="10">KCTC 12899</strain>
    </source>
</reference>
<dbReference type="RefSeq" id="WP_207861799.1">
    <property type="nucleotide sequence ID" value="NZ_JAFREP010000028.1"/>
</dbReference>
<dbReference type="SUPFAM" id="SSF55874">
    <property type="entry name" value="ATPase domain of HSP90 chaperone/DNA topoisomerase II/histidine kinase"/>
    <property type="match status" value="2"/>
</dbReference>
<dbReference type="AlphaFoldDB" id="A0A8J7QAH6"/>
<evidence type="ECO:0000256" key="3">
    <source>
        <dbReference type="ARBA" id="ARBA00022553"/>
    </source>
</evidence>
<evidence type="ECO:0000259" key="8">
    <source>
        <dbReference type="PROSITE" id="PS50109"/>
    </source>
</evidence>
<evidence type="ECO:0000256" key="7">
    <source>
        <dbReference type="SAM" id="Coils"/>
    </source>
</evidence>
<organism evidence="10 11">
    <name type="scientific">Acanthopleuribacter pedis</name>
    <dbReference type="NCBI Taxonomy" id="442870"/>
    <lineage>
        <taxon>Bacteria</taxon>
        <taxon>Pseudomonadati</taxon>
        <taxon>Acidobacteriota</taxon>
        <taxon>Holophagae</taxon>
        <taxon>Acanthopleuribacterales</taxon>
        <taxon>Acanthopleuribacteraceae</taxon>
        <taxon>Acanthopleuribacter</taxon>
    </lineage>
</organism>
<dbReference type="Pfam" id="PF02518">
    <property type="entry name" value="HATPase_c"/>
    <property type="match status" value="2"/>
</dbReference>
<evidence type="ECO:0000256" key="1">
    <source>
        <dbReference type="ARBA" id="ARBA00000085"/>
    </source>
</evidence>
<dbReference type="InterPro" id="IPR003594">
    <property type="entry name" value="HATPase_dom"/>
</dbReference>
<dbReference type="CDD" id="cd17536">
    <property type="entry name" value="REC_YesN-like"/>
    <property type="match status" value="1"/>
</dbReference>
<feature type="modified residue" description="4-aspartylphosphate" evidence="6">
    <location>
        <position position="485"/>
    </location>
</feature>
<feature type="coiled-coil region" evidence="7">
    <location>
        <begin position="554"/>
        <end position="588"/>
    </location>
</feature>
<gene>
    <name evidence="10" type="ORF">J3U88_25325</name>
</gene>
<feature type="coiled-coil region" evidence="7">
    <location>
        <begin position="112"/>
        <end position="173"/>
    </location>
</feature>
<evidence type="ECO:0000313" key="11">
    <source>
        <dbReference type="Proteomes" id="UP000664417"/>
    </source>
</evidence>
<dbReference type="Proteomes" id="UP000664417">
    <property type="component" value="Unassembled WGS sequence"/>
</dbReference>
<dbReference type="EMBL" id="JAFREP010000028">
    <property type="protein sequence ID" value="MBO1321826.1"/>
    <property type="molecule type" value="Genomic_DNA"/>
</dbReference>
<dbReference type="Pfam" id="PF00072">
    <property type="entry name" value="Response_reg"/>
    <property type="match status" value="2"/>
</dbReference>
<dbReference type="EC" id="2.7.13.3" evidence="2"/>
<keyword evidence="11" id="KW-1185">Reference proteome</keyword>
<dbReference type="GO" id="GO:0009927">
    <property type="term" value="F:histidine phosphotransfer kinase activity"/>
    <property type="evidence" value="ECO:0007669"/>
    <property type="project" value="TreeGrafter"/>
</dbReference>
<dbReference type="Gene3D" id="3.30.565.10">
    <property type="entry name" value="Histidine kinase-like ATPase, C-terminal domain"/>
    <property type="match status" value="2"/>
</dbReference>
<keyword evidence="5" id="KW-0418">Kinase</keyword>
<feature type="domain" description="Histidine kinase" evidence="8">
    <location>
        <begin position="177"/>
        <end position="395"/>
    </location>
</feature>
<evidence type="ECO:0000256" key="5">
    <source>
        <dbReference type="ARBA" id="ARBA00022777"/>
    </source>
</evidence>
<feature type="domain" description="Histidine kinase" evidence="8">
    <location>
        <begin position="598"/>
        <end position="817"/>
    </location>
</feature>
<keyword evidence="3 6" id="KW-0597">Phosphoprotein</keyword>
<dbReference type="Gene3D" id="1.10.287.130">
    <property type="match status" value="2"/>
</dbReference>
<evidence type="ECO:0000313" key="10">
    <source>
        <dbReference type="EMBL" id="MBO1321826.1"/>
    </source>
</evidence>
<dbReference type="GO" id="GO:0005886">
    <property type="term" value="C:plasma membrane"/>
    <property type="evidence" value="ECO:0007669"/>
    <property type="project" value="TreeGrafter"/>
</dbReference>
<dbReference type="PROSITE" id="PS50109">
    <property type="entry name" value="HIS_KIN"/>
    <property type="match status" value="2"/>
</dbReference>
<dbReference type="InterPro" id="IPR004358">
    <property type="entry name" value="Sig_transdc_His_kin-like_C"/>
</dbReference>
<comment type="caution">
    <text evidence="10">The sequence shown here is derived from an EMBL/GenBank/DDBJ whole genome shotgun (WGS) entry which is preliminary data.</text>
</comment>
<dbReference type="PANTHER" id="PTHR43047:SF72">
    <property type="entry name" value="OSMOSENSING HISTIDINE PROTEIN KINASE SLN1"/>
    <property type="match status" value="1"/>
</dbReference>
<dbReference type="PRINTS" id="PR00344">
    <property type="entry name" value="BCTRLSENSOR"/>
</dbReference>
<evidence type="ECO:0000256" key="6">
    <source>
        <dbReference type="PROSITE-ProRule" id="PRU00169"/>
    </source>
</evidence>
<comment type="catalytic activity">
    <reaction evidence="1">
        <text>ATP + protein L-histidine = ADP + protein N-phospho-L-histidine.</text>
        <dbReference type="EC" id="2.7.13.3"/>
    </reaction>
</comment>
<dbReference type="InterPro" id="IPR003661">
    <property type="entry name" value="HisK_dim/P_dom"/>
</dbReference>
<dbReference type="InterPro" id="IPR011006">
    <property type="entry name" value="CheY-like_superfamily"/>
</dbReference>
<name>A0A8J7QAH6_9BACT</name>
<evidence type="ECO:0000256" key="2">
    <source>
        <dbReference type="ARBA" id="ARBA00012438"/>
    </source>
</evidence>
<dbReference type="SMART" id="SM00388">
    <property type="entry name" value="HisKA"/>
    <property type="match status" value="2"/>
</dbReference>
<dbReference type="SMART" id="SM00448">
    <property type="entry name" value="REC"/>
    <property type="match status" value="2"/>
</dbReference>
<dbReference type="Gene3D" id="3.40.50.2300">
    <property type="match status" value="2"/>
</dbReference>
<feature type="domain" description="Response regulatory" evidence="9">
    <location>
        <begin position="4"/>
        <end position="123"/>
    </location>
</feature>
<evidence type="ECO:0000259" key="9">
    <source>
        <dbReference type="PROSITE" id="PS50110"/>
    </source>
</evidence>
<dbReference type="InterPro" id="IPR036097">
    <property type="entry name" value="HisK_dim/P_sf"/>
</dbReference>
<sequence>MSAKILVVDDETDLEILISQKFRREIRKNEIAFVFAHNGKDALGKLNEHPDIDVVLTDINMPEMDGLSFLQNLKEWNRMVQAIVVSAYGDMENIRAAMNRGAYDFLTKPIDFDDLKITIKKTLERVEELKSMERVQEEKRLAQEKALDQELKAQEAQRRLIEQLRKQDKLKDEFLANTSHELRTPLNGIIGIVESLFDGAAGELNATLKHNLNMVIGSGRRLAALVDDILDFSKTKSGGVQLQRSAVGLHFAVEDVLKISKPLLAGKKIDLVNGIDPALPMVSADPNRLDQILYNLVGNAIKFTESGTITVEAAVENEHMKISVRDTGIGIPEEKFEDIFKMFEQVEVSSTRSAGGTGLGLSITKNLVELHGGTIKVQAEVGQGSTFTFTLPLSTSGEPVSNPERVVRIKPVSIADESLDFANMALQAFTERESRILCVDDEPVNQQVLANHLTLRNYEVVQAMNGIDALRRIEDGEHFDLVILDVMMPGMSGYEVATRIRDQYNLVELPILMLTAKNQSVDMVKGFECGVNDYLSKPFDRRELLARVDTFLALKQAMEQYRVKQNELADLEERHEEVTKSEEAAQRAVRNKTDFLAIMSHELRTPLNAIIGYSEILHEDLESDDLSGFIPDVVKIQSSAKQLLGLINNLLDLTKIERGKMELYVEQYKLASLIEEVRTTVRPLVSKNGNKLDVELGPNLCMVIGDLTKTRQILLNLLGNACKFTRRGAITLIAQCDNVDWITLAVRDTGIGMTGQQMDRLFQPFSQGDASTSKHYGGTGLGLVITKKITEMMGGEISVTSKLGEGSTFKVRLPKRVEPPPPDDEG</sequence>
<feature type="domain" description="Response regulatory" evidence="9">
    <location>
        <begin position="435"/>
        <end position="552"/>
    </location>
</feature>
<proteinExistence type="predicted"/>